<protein>
    <submittedName>
        <fullName evidence="7">Serine protease inhibitor 42Dd</fullName>
    </submittedName>
</protein>
<feature type="chain" id="PRO_5026779573" evidence="4">
    <location>
        <begin position="22"/>
        <end position="389"/>
    </location>
</feature>
<evidence type="ECO:0000313" key="6">
    <source>
        <dbReference type="Proteomes" id="UP000504634"/>
    </source>
</evidence>
<keyword evidence="1 7" id="KW-0646">Protease inhibitor</keyword>
<gene>
    <name evidence="7" type="primary">LOC115634612</name>
</gene>
<evidence type="ECO:0000256" key="3">
    <source>
        <dbReference type="RuleBase" id="RU000411"/>
    </source>
</evidence>
<dbReference type="RefSeq" id="XP_030388322.1">
    <property type="nucleotide sequence ID" value="XM_030532462.1"/>
</dbReference>
<dbReference type="Gene3D" id="2.30.39.10">
    <property type="entry name" value="Alpha-1-antitrypsin, domain 1"/>
    <property type="match status" value="1"/>
</dbReference>
<feature type="signal peptide" evidence="4">
    <location>
        <begin position="1"/>
        <end position="21"/>
    </location>
</feature>
<dbReference type="SMART" id="SM00093">
    <property type="entry name" value="SERPIN"/>
    <property type="match status" value="1"/>
</dbReference>
<dbReference type="InterPro" id="IPR042185">
    <property type="entry name" value="Serpin_sf_2"/>
</dbReference>
<reference evidence="7" key="1">
    <citation type="submission" date="2025-08" db="UniProtKB">
        <authorList>
            <consortium name="RefSeq"/>
        </authorList>
    </citation>
    <scope>IDENTIFICATION</scope>
    <source>
        <strain evidence="7">11010-0011.00</strain>
        <tissue evidence="7">Whole body</tissue>
    </source>
</reference>
<evidence type="ECO:0000313" key="7">
    <source>
        <dbReference type="RefSeq" id="XP_030388322.1"/>
    </source>
</evidence>
<keyword evidence="4" id="KW-0732">Signal</keyword>
<dbReference type="AlphaFoldDB" id="A0A6J2UM66"/>
<organism evidence="6 7">
    <name type="scientific">Drosophila lebanonensis</name>
    <name type="common">Fruit fly</name>
    <name type="synonym">Scaptodrosophila lebanonensis</name>
    <dbReference type="NCBI Taxonomy" id="7225"/>
    <lineage>
        <taxon>Eukaryota</taxon>
        <taxon>Metazoa</taxon>
        <taxon>Ecdysozoa</taxon>
        <taxon>Arthropoda</taxon>
        <taxon>Hexapoda</taxon>
        <taxon>Insecta</taxon>
        <taxon>Pterygota</taxon>
        <taxon>Neoptera</taxon>
        <taxon>Endopterygota</taxon>
        <taxon>Diptera</taxon>
        <taxon>Brachycera</taxon>
        <taxon>Muscomorpha</taxon>
        <taxon>Ephydroidea</taxon>
        <taxon>Drosophilidae</taxon>
        <taxon>Scaptodrosophila</taxon>
    </lineage>
</organism>
<accession>A0A6J2UM66</accession>
<dbReference type="InterPro" id="IPR036186">
    <property type="entry name" value="Serpin_sf"/>
</dbReference>
<keyword evidence="2 7" id="KW-0722">Serine protease inhibitor</keyword>
<evidence type="ECO:0000256" key="1">
    <source>
        <dbReference type="ARBA" id="ARBA00022690"/>
    </source>
</evidence>
<dbReference type="Pfam" id="PF00079">
    <property type="entry name" value="Serpin"/>
    <property type="match status" value="1"/>
</dbReference>
<dbReference type="OrthoDB" id="7833752at2759"/>
<dbReference type="PANTHER" id="PTHR11461">
    <property type="entry name" value="SERINE PROTEASE INHIBITOR, SERPIN"/>
    <property type="match status" value="1"/>
</dbReference>
<dbReference type="Proteomes" id="UP000504634">
    <property type="component" value="Unplaced"/>
</dbReference>
<dbReference type="GO" id="GO:0004867">
    <property type="term" value="F:serine-type endopeptidase inhibitor activity"/>
    <property type="evidence" value="ECO:0007669"/>
    <property type="project" value="UniProtKB-KW"/>
</dbReference>
<keyword evidence="6" id="KW-1185">Reference proteome</keyword>
<evidence type="ECO:0000259" key="5">
    <source>
        <dbReference type="SMART" id="SM00093"/>
    </source>
</evidence>
<proteinExistence type="inferred from homology"/>
<evidence type="ECO:0000256" key="4">
    <source>
        <dbReference type="SAM" id="SignalP"/>
    </source>
</evidence>
<dbReference type="GeneID" id="115634612"/>
<dbReference type="PANTHER" id="PTHR11461:SF372">
    <property type="entry name" value="ACCESSORY GLAND PROTEIN ACP76A-RELATED"/>
    <property type="match status" value="1"/>
</dbReference>
<dbReference type="SUPFAM" id="SSF56574">
    <property type="entry name" value="Serpins"/>
    <property type="match status" value="1"/>
</dbReference>
<dbReference type="GO" id="GO:0005615">
    <property type="term" value="C:extracellular space"/>
    <property type="evidence" value="ECO:0007669"/>
    <property type="project" value="InterPro"/>
</dbReference>
<dbReference type="InterPro" id="IPR023796">
    <property type="entry name" value="Serpin_dom"/>
</dbReference>
<dbReference type="InterPro" id="IPR042178">
    <property type="entry name" value="Serpin_sf_1"/>
</dbReference>
<dbReference type="Gene3D" id="3.30.497.10">
    <property type="entry name" value="Antithrombin, subunit I, domain 2"/>
    <property type="match status" value="1"/>
</dbReference>
<evidence type="ECO:0000256" key="2">
    <source>
        <dbReference type="ARBA" id="ARBA00022900"/>
    </source>
</evidence>
<dbReference type="InterPro" id="IPR000215">
    <property type="entry name" value="Serpin_fam"/>
</dbReference>
<name>A0A6J2UM66_DROLE</name>
<sequence length="389" mass="44301">MDSWCSYSLLIFSALCKFIDSVDQNVADEPLPRDELYYALASEYANENVIFSSEMVRAALFFIYIGIEGEGSDEMRLALAYHGVTMSDFQVDSAKIFNYKWKDAPIAHSVIRYFIRQDHKIARNYKMYMRHMMGKAVNVDFSEDQLKATNKELADELGPIGADVIAPAVWGADHLALLVNAMYFNMSWHRTFNTQASYPRIFHVNESRKLLIKMMHEDSTYLWGELKELNATAVVLPFAFPKLKMLLIKPNHMAGLDQLEYSLAGTDINALVDDLVQHDVFVALPKFKIRCDMEVTKVIRRLGIGKIFEISETFTTLLNKSTPFRVTGIRHVNTFEFTEAGVGVAPTPMGYGSLARLFRGVKYFLADHPFAFFIIDKKSVFLSGHITNF</sequence>
<comment type="similarity">
    <text evidence="3">Belongs to the serpin family.</text>
</comment>
<feature type="domain" description="Serpin" evidence="5">
    <location>
        <begin position="34"/>
        <end position="389"/>
    </location>
</feature>